<accession>A0A8S0X2B0</accession>
<evidence type="ECO:0000313" key="2">
    <source>
        <dbReference type="Proteomes" id="UP000494216"/>
    </source>
</evidence>
<dbReference type="EMBL" id="CADCXN010000080">
    <property type="protein sequence ID" value="CAA9891762.1"/>
    <property type="molecule type" value="Genomic_DNA"/>
</dbReference>
<comment type="caution">
    <text evidence="1">The sequence shown here is derived from an EMBL/GenBank/DDBJ whole genome shotgun (WGS) entry which is preliminary data.</text>
</comment>
<gene>
    <name evidence="1" type="ORF">METHB2_50033</name>
</gene>
<name>A0A8S0X2B0_9GAMM</name>
<dbReference type="Proteomes" id="UP000494216">
    <property type="component" value="Unassembled WGS sequence"/>
</dbReference>
<proteinExistence type="predicted"/>
<dbReference type="AlphaFoldDB" id="A0A8S0X2B0"/>
<keyword evidence="2" id="KW-1185">Reference proteome</keyword>
<organism evidence="1 2">
    <name type="scientific">Candidatus Methylobacter favarea</name>
    <dbReference type="NCBI Taxonomy" id="2707345"/>
    <lineage>
        <taxon>Bacteria</taxon>
        <taxon>Pseudomonadati</taxon>
        <taxon>Pseudomonadota</taxon>
        <taxon>Gammaproteobacteria</taxon>
        <taxon>Methylococcales</taxon>
        <taxon>Methylococcaceae</taxon>
        <taxon>Methylobacter</taxon>
    </lineage>
</organism>
<evidence type="ECO:0000313" key="1">
    <source>
        <dbReference type="EMBL" id="CAA9891762.1"/>
    </source>
</evidence>
<sequence length="147" mass="16467">MKKYSLLILIAGFAIVILLTQKIIMPLVLDVIKSDLFLVDSKDQGSQLPVSTPLTDLAFMHCNNYIKSELGSNLAVSFHEKPIKAWSLGNYQYVINAEIDITDDLNNKVNTKKYVCRITYHNGDDEKGVADFDNWSIEGLSGLDNIN</sequence>
<reference evidence="1 2" key="1">
    <citation type="submission" date="2020-02" db="EMBL/GenBank/DDBJ databases">
        <authorList>
            <person name="Hogendoorn C."/>
        </authorList>
    </citation>
    <scope>NUCLEOTIDE SEQUENCE [LARGE SCALE GENOMIC DNA]</scope>
    <source>
        <strain evidence="1">METHB21</strain>
    </source>
</reference>
<protein>
    <submittedName>
        <fullName evidence="1">Uncharacterized protein</fullName>
    </submittedName>
</protein>